<dbReference type="EMBL" id="CM023471">
    <property type="protein sequence ID" value="KAH7967469.1"/>
    <property type="molecule type" value="Genomic_DNA"/>
</dbReference>
<name>A0ACB8DGR0_DERSI</name>
<reference evidence="1" key="1">
    <citation type="submission" date="2020-05" db="EMBL/GenBank/DDBJ databases">
        <title>Large-scale comparative analyses of tick genomes elucidate their genetic diversity and vector capacities.</title>
        <authorList>
            <person name="Jia N."/>
            <person name="Wang J."/>
            <person name="Shi W."/>
            <person name="Du L."/>
            <person name="Sun Y."/>
            <person name="Zhan W."/>
            <person name="Jiang J."/>
            <person name="Wang Q."/>
            <person name="Zhang B."/>
            <person name="Ji P."/>
            <person name="Sakyi L.B."/>
            <person name="Cui X."/>
            <person name="Yuan T."/>
            <person name="Jiang B."/>
            <person name="Yang W."/>
            <person name="Lam T.T.-Y."/>
            <person name="Chang Q."/>
            <person name="Ding S."/>
            <person name="Wang X."/>
            <person name="Zhu J."/>
            <person name="Ruan X."/>
            <person name="Zhao L."/>
            <person name="Wei J."/>
            <person name="Que T."/>
            <person name="Du C."/>
            <person name="Cheng J."/>
            <person name="Dai P."/>
            <person name="Han X."/>
            <person name="Huang E."/>
            <person name="Gao Y."/>
            <person name="Liu J."/>
            <person name="Shao H."/>
            <person name="Ye R."/>
            <person name="Li L."/>
            <person name="Wei W."/>
            <person name="Wang X."/>
            <person name="Wang C."/>
            <person name="Yang T."/>
            <person name="Huo Q."/>
            <person name="Li W."/>
            <person name="Guo W."/>
            <person name="Chen H."/>
            <person name="Zhou L."/>
            <person name="Ni X."/>
            <person name="Tian J."/>
            <person name="Zhou Y."/>
            <person name="Sheng Y."/>
            <person name="Liu T."/>
            <person name="Pan Y."/>
            <person name="Xia L."/>
            <person name="Li J."/>
            <person name="Zhao F."/>
            <person name="Cao W."/>
        </authorList>
    </citation>
    <scope>NUCLEOTIDE SEQUENCE</scope>
    <source>
        <strain evidence="1">Dsil-2018</strain>
    </source>
</reference>
<evidence type="ECO:0000313" key="1">
    <source>
        <dbReference type="EMBL" id="KAH7967469.1"/>
    </source>
</evidence>
<proteinExistence type="predicted"/>
<accession>A0ACB8DGR0</accession>
<evidence type="ECO:0000313" key="2">
    <source>
        <dbReference type="Proteomes" id="UP000821865"/>
    </source>
</evidence>
<organism evidence="1 2">
    <name type="scientific">Dermacentor silvarum</name>
    <name type="common">Tick</name>
    <dbReference type="NCBI Taxonomy" id="543639"/>
    <lineage>
        <taxon>Eukaryota</taxon>
        <taxon>Metazoa</taxon>
        <taxon>Ecdysozoa</taxon>
        <taxon>Arthropoda</taxon>
        <taxon>Chelicerata</taxon>
        <taxon>Arachnida</taxon>
        <taxon>Acari</taxon>
        <taxon>Parasitiformes</taxon>
        <taxon>Ixodida</taxon>
        <taxon>Ixodoidea</taxon>
        <taxon>Ixodidae</taxon>
        <taxon>Rhipicephalinae</taxon>
        <taxon>Dermacentor</taxon>
    </lineage>
</organism>
<comment type="caution">
    <text evidence="1">The sequence shown here is derived from an EMBL/GenBank/DDBJ whole genome shotgun (WGS) entry which is preliminary data.</text>
</comment>
<protein>
    <submittedName>
        <fullName evidence="1">Uncharacterized protein</fullName>
    </submittedName>
</protein>
<dbReference type="Proteomes" id="UP000821865">
    <property type="component" value="Chromosome 2"/>
</dbReference>
<sequence>MASKTPVLSSPSSRASLRSLKSPKKSGSEKNETPASPLVSSNVASPDLEGSALRGFVETGSAAVIEENMHVILGDGRYQIRVLVTAALAAAMMLTQALANELISRPVDHWCRPPDNMRHLPAHVWRNAAIPVDADGGFSKCTVYDPPIAVSAKMKPNMICGMSTRPK</sequence>
<gene>
    <name evidence="1" type="ORF">HPB49_025089</name>
</gene>
<keyword evidence="2" id="KW-1185">Reference proteome</keyword>